<sequence length="435" mass="45666">MLEAAAHSRFRGIDTGLRLRTRAVIVLRAARWADVDAGEVRSPAVVVIDGDRIAAVNPAEPPVDSEAEIDLGDVTLLPGLMDMELNLLIGGPGGPEGLPSPMHGVQDDPAYRTLRGAVNARATLDAGFTTVRNLGLMVKTGGYLLDVALQRAIDAGWHVGPRVVPAGHAVTPYGGHLDPTVFQRLAPGIMPLSVAEGIANGVPDVRACVRYQIRHGAKVIKVSASGGVMSHSTAPGSQQYSDEEFAAIADEAHRAGIRVAAHAIGDSAIRACIKAGIDCIEHGFLATDDTIQMMVDHGTFLVSTTYLTEALAVDRVAPELRKKAAEVFPQAKAMLPKAIAAGVRIACGTDAPAIPHGQNAKELCALVDRGMTPMQAIRAATVTSAELIEADHELGRLAPGYLADIVAVPGDPSRDIASTLDVRFVMKGGQVHKRP</sequence>
<dbReference type="Pfam" id="PF01979">
    <property type="entry name" value="Amidohydro_1"/>
    <property type="match status" value="1"/>
</dbReference>
<accession>A0A2G5PLQ8</accession>
<dbReference type="CDD" id="cd01299">
    <property type="entry name" value="Met_dep_hydrolase_A"/>
    <property type="match status" value="1"/>
</dbReference>
<dbReference type="SUPFAM" id="SSF51556">
    <property type="entry name" value="Metallo-dependent hydrolases"/>
    <property type="match status" value="1"/>
</dbReference>
<comment type="caution">
    <text evidence="2">The sequence shown here is derived from an EMBL/GenBank/DDBJ whole genome shotgun (WGS) entry which is preliminary data.</text>
</comment>
<proteinExistence type="predicted"/>
<dbReference type="PANTHER" id="PTHR43135:SF3">
    <property type="entry name" value="ALPHA-D-RIBOSE 1-METHYLPHOSPHONATE 5-TRIPHOSPHATE DIPHOSPHATASE"/>
    <property type="match status" value="1"/>
</dbReference>
<dbReference type="Gene3D" id="3.20.20.140">
    <property type="entry name" value="Metal-dependent hydrolases"/>
    <property type="match status" value="1"/>
</dbReference>
<dbReference type="InterPro" id="IPR006680">
    <property type="entry name" value="Amidohydro-rel"/>
</dbReference>
<feature type="domain" description="Amidohydrolase-related" evidence="1">
    <location>
        <begin position="76"/>
        <end position="431"/>
    </location>
</feature>
<evidence type="ECO:0000313" key="3">
    <source>
        <dbReference type="Proteomes" id="UP000230971"/>
    </source>
</evidence>
<evidence type="ECO:0000259" key="1">
    <source>
        <dbReference type="Pfam" id="PF01979"/>
    </source>
</evidence>
<reference evidence="2 3" key="1">
    <citation type="journal article" date="2017" name="Infect. Genet. Evol.">
        <title>The new phylogeny of the genus Mycobacterium: The old and the news.</title>
        <authorList>
            <person name="Tortoli E."/>
            <person name="Fedrizzi T."/>
            <person name="Meehan C.J."/>
            <person name="Trovato A."/>
            <person name="Grottola A."/>
            <person name="Giacobazzi E."/>
            <person name="Serpini G.F."/>
            <person name="Tagliazucchi S."/>
            <person name="Fabio A."/>
            <person name="Bettua C."/>
            <person name="Bertorelli R."/>
            <person name="Frascaro F."/>
            <person name="De Sanctis V."/>
            <person name="Pecorari M."/>
            <person name="Jousson O."/>
            <person name="Segata N."/>
            <person name="Cirillo D.M."/>
        </authorList>
    </citation>
    <scope>NUCLEOTIDE SEQUENCE [LARGE SCALE GENOMIC DNA]</scope>
    <source>
        <strain evidence="2 3">NCTC 12882</strain>
    </source>
</reference>
<dbReference type="InterPro" id="IPR011059">
    <property type="entry name" value="Metal-dep_hydrolase_composite"/>
</dbReference>
<gene>
    <name evidence="2" type="ORF">CQY23_09715</name>
</gene>
<dbReference type="InterPro" id="IPR057744">
    <property type="entry name" value="OTAase-like"/>
</dbReference>
<keyword evidence="2" id="KW-0378">Hydrolase</keyword>
<dbReference type="Proteomes" id="UP000230971">
    <property type="component" value="Unassembled WGS sequence"/>
</dbReference>
<organism evidence="2 3">
    <name type="scientific">Mycobacterium celatum</name>
    <dbReference type="NCBI Taxonomy" id="28045"/>
    <lineage>
        <taxon>Bacteria</taxon>
        <taxon>Bacillati</taxon>
        <taxon>Actinomycetota</taxon>
        <taxon>Actinomycetes</taxon>
        <taxon>Mycobacteriales</taxon>
        <taxon>Mycobacteriaceae</taxon>
        <taxon>Mycobacterium</taxon>
    </lineage>
</organism>
<dbReference type="GO" id="GO:0016810">
    <property type="term" value="F:hydrolase activity, acting on carbon-nitrogen (but not peptide) bonds"/>
    <property type="evidence" value="ECO:0007669"/>
    <property type="project" value="InterPro"/>
</dbReference>
<name>A0A2G5PLQ8_MYCCE</name>
<dbReference type="EMBL" id="PDKV01000009">
    <property type="protein sequence ID" value="PIB79238.1"/>
    <property type="molecule type" value="Genomic_DNA"/>
</dbReference>
<protein>
    <submittedName>
        <fullName evidence="2">Amidohydrolase family protein</fullName>
    </submittedName>
</protein>
<dbReference type="AlphaFoldDB" id="A0A2G5PLQ8"/>
<dbReference type="PANTHER" id="PTHR43135">
    <property type="entry name" value="ALPHA-D-RIBOSE 1-METHYLPHOSPHONATE 5-TRIPHOSPHATE DIPHOSPHATASE"/>
    <property type="match status" value="1"/>
</dbReference>
<dbReference type="OrthoDB" id="3514520at2"/>
<dbReference type="SUPFAM" id="SSF51338">
    <property type="entry name" value="Composite domain of metallo-dependent hydrolases"/>
    <property type="match status" value="1"/>
</dbReference>
<evidence type="ECO:0000313" key="2">
    <source>
        <dbReference type="EMBL" id="PIB79238.1"/>
    </source>
</evidence>
<dbReference type="InterPro" id="IPR051781">
    <property type="entry name" value="Metallo-dep_Hydrolase"/>
</dbReference>
<dbReference type="Gene3D" id="2.30.40.10">
    <property type="entry name" value="Urease, subunit C, domain 1"/>
    <property type="match status" value="1"/>
</dbReference>
<dbReference type="InterPro" id="IPR032466">
    <property type="entry name" value="Metal_Hydrolase"/>
</dbReference>